<dbReference type="PANTHER" id="PTHR14758">
    <property type="entry name" value="AGAP005440-PA"/>
    <property type="match status" value="1"/>
</dbReference>
<feature type="domain" description="Centrosome-associated FAM110 C-terminal" evidence="3">
    <location>
        <begin position="83"/>
        <end position="186"/>
    </location>
</feature>
<dbReference type="PANTHER" id="PTHR14758:SF5">
    <property type="entry name" value="PROTEIN FAM110C"/>
    <property type="match status" value="1"/>
</dbReference>
<evidence type="ECO:0000256" key="2">
    <source>
        <dbReference type="SAM" id="MobiDB-lite"/>
    </source>
</evidence>
<sequence length="196" mass="20090">MRGPAVTSGTQERGGGRGLYLEPSEPGPSRSSALGACPASGAPPSGAGPPAALPAAGRCGGPGRPRVAARGGPRVVARGGPPRPQPDLGDRHAKTSAESDAFFQFCGLEPDVLEALGRDNFAAGWDPVALQVRSVSVATSDSESSGHSGEDRGLQAEELAEQVPSTTSVIERNARIIRWLYTCKKARETQGLQGPA</sequence>
<feature type="compositionally biased region" description="Low complexity" evidence="2">
    <location>
        <begin position="138"/>
        <end position="147"/>
    </location>
</feature>
<evidence type="ECO:0000313" key="4">
    <source>
        <dbReference type="Proteomes" id="UP000694923"/>
    </source>
</evidence>
<keyword evidence="4" id="KW-1185">Reference proteome</keyword>
<feature type="compositionally biased region" description="Low complexity" evidence="2">
    <location>
        <begin position="33"/>
        <end position="57"/>
    </location>
</feature>
<name>A0ABM0SEI4_GALVR</name>
<dbReference type="RefSeq" id="XP_008591275.1">
    <property type="nucleotide sequence ID" value="XM_008593053.1"/>
</dbReference>
<feature type="compositionally biased region" description="Low complexity" evidence="2">
    <location>
        <begin position="64"/>
        <end position="80"/>
    </location>
</feature>
<feature type="region of interest" description="Disordered" evidence="2">
    <location>
        <begin position="1"/>
        <end position="96"/>
    </location>
</feature>
<evidence type="ECO:0000256" key="1">
    <source>
        <dbReference type="ARBA" id="ARBA00010576"/>
    </source>
</evidence>
<accession>A0ABM0SEI4</accession>
<evidence type="ECO:0000259" key="3">
    <source>
        <dbReference type="Pfam" id="PF14160"/>
    </source>
</evidence>
<feature type="region of interest" description="Disordered" evidence="2">
    <location>
        <begin position="138"/>
        <end position="167"/>
    </location>
</feature>
<reference evidence="5" key="1">
    <citation type="submission" date="2025-08" db="UniProtKB">
        <authorList>
            <consortium name="RefSeq"/>
        </authorList>
    </citation>
    <scope>IDENTIFICATION</scope>
</reference>
<dbReference type="InterPro" id="IPR025740">
    <property type="entry name" value="FAM110"/>
</dbReference>
<gene>
    <name evidence="5" type="primary">LOC103608647</name>
</gene>
<dbReference type="GeneID" id="103608647"/>
<organism evidence="4 5">
    <name type="scientific">Galeopterus variegatus</name>
    <name type="common">Malayan flying lemur</name>
    <name type="synonym">Cynocephalus variegatus</name>
    <dbReference type="NCBI Taxonomy" id="482537"/>
    <lineage>
        <taxon>Eukaryota</taxon>
        <taxon>Metazoa</taxon>
        <taxon>Chordata</taxon>
        <taxon>Craniata</taxon>
        <taxon>Vertebrata</taxon>
        <taxon>Euteleostomi</taxon>
        <taxon>Mammalia</taxon>
        <taxon>Eutheria</taxon>
        <taxon>Euarchontoglires</taxon>
        <taxon>Dermoptera</taxon>
        <taxon>Cynocephalidae</taxon>
        <taxon>Galeopterus</taxon>
    </lineage>
</organism>
<evidence type="ECO:0000313" key="5">
    <source>
        <dbReference type="RefSeq" id="XP_008591275.1"/>
    </source>
</evidence>
<dbReference type="InterPro" id="IPR025741">
    <property type="entry name" value="FAM110_C"/>
</dbReference>
<comment type="similarity">
    <text evidence="1">Belongs to the FAM110 family.</text>
</comment>
<proteinExistence type="inferred from homology"/>
<dbReference type="Pfam" id="PF14160">
    <property type="entry name" value="FAM110_C"/>
    <property type="match status" value="1"/>
</dbReference>
<protein>
    <submittedName>
        <fullName evidence="5">Protein FAM110C-like</fullName>
    </submittedName>
</protein>
<dbReference type="Proteomes" id="UP000694923">
    <property type="component" value="Unplaced"/>
</dbReference>